<proteinExistence type="inferred from homology"/>
<evidence type="ECO:0000256" key="1">
    <source>
        <dbReference type="ARBA" id="ARBA00008638"/>
    </source>
</evidence>
<name>A0A438N6Q5_EXOME</name>
<dbReference type="InterPro" id="IPR043198">
    <property type="entry name" value="Cyclin/Ssn8"/>
</dbReference>
<dbReference type="VEuPathDB" id="FungiDB:PV10_05897"/>
<dbReference type="InterPro" id="IPR031658">
    <property type="entry name" value="Cyclin_C_2"/>
</dbReference>
<dbReference type="Proteomes" id="UP000288859">
    <property type="component" value="Unassembled WGS sequence"/>
</dbReference>
<dbReference type="EMBL" id="NAJM01000017">
    <property type="protein sequence ID" value="RVX71455.1"/>
    <property type="molecule type" value="Genomic_DNA"/>
</dbReference>
<dbReference type="Pfam" id="PF16899">
    <property type="entry name" value="Cyclin_C_2"/>
    <property type="match status" value="1"/>
</dbReference>
<dbReference type="InterPro" id="IPR013763">
    <property type="entry name" value="Cyclin-like_dom"/>
</dbReference>
<feature type="compositionally biased region" description="Basic and acidic residues" evidence="3">
    <location>
        <begin position="383"/>
        <end position="403"/>
    </location>
</feature>
<dbReference type="Gene3D" id="1.10.472.10">
    <property type="entry name" value="Cyclin-like"/>
    <property type="match status" value="2"/>
</dbReference>
<gene>
    <name evidence="5" type="ORF">B0A52_05027</name>
</gene>
<dbReference type="GO" id="GO:0016538">
    <property type="term" value="F:cyclin-dependent protein serine/threonine kinase regulator activity"/>
    <property type="evidence" value="ECO:0007669"/>
    <property type="project" value="InterPro"/>
</dbReference>
<feature type="region of interest" description="Disordered" evidence="3">
    <location>
        <begin position="44"/>
        <end position="73"/>
    </location>
</feature>
<reference evidence="5 6" key="1">
    <citation type="submission" date="2017-03" db="EMBL/GenBank/DDBJ databases">
        <title>Genomes of endolithic fungi from Antarctica.</title>
        <authorList>
            <person name="Coleine C."/>
            <person name="Masonjones S."/>
            <person name="Stajich J.E."/>
        </authorList>
    </citation>
    <scope>NUCLEOTIDE SEQUENCE [LARGE SCALE GENOMIC DNA]</scope>
    <source>
        <strain evidence="5 6">CCFEE 6314</strain>
    </source>
</reference>
<dbReference type="CDD" id="cd20525">
    <property type="entry name" value="CYCLIN_CCNH_rpt2"/>
    <property type="match status" value="1"/>
</dbReference>
<dbReference type="GO" id="GO:0006357">
    <property type="term" value="P:regulation of transcription by RNA polymerase II"/>
    <property type="evidence" value="ECO:0007669"/>
    <property type="project" value="InterPro"/>
</dbReference>
<dbReference type="SMART" id="SM00385">
    <property type="entry name" value="CYCLIN"/>
    <property type="match status" value="1"/>
</dbReference>
<dbReference type="InterPro" id="IPR036915">
    <property type="entry name" value="Cyclin-like_sf"/>
</dbReference>
<comment type="similarity">
    <text evidence="1">Belongs to the cyclin family. Cyclin C subfamily.</text>
</comment>
<feature type="compositionally biased region" description="Basic and acidic residues" evidence="3">
    <location>
        <begin position="363"/>
        <end position="376"/>
    </location>
</feature>
<dbReference type="PANTHER" id="PTHR10026">
    <property type="entry name" value="CYCLIN"/>
    <property type="match status" value="1"/>
</dbReference>
<evidence type="ECO:0000259" key="4">
    <source>
        <dbReference type="SMART" id="SM00385"/>
    </source>
</evidence>
<evidence type="ECO:0000313" key="5">
    <source>
        <dbReference type="EMBL" id="RVX71455.1"/>
    </source>
</evidence>
<feature type="region of interest" description="Disordered" evidence="3">
    <location>
        <begin position="363"/>
        <end position="403"/>
    </location>
</feature>
<sequence>MIEDDAYRASSQYRYWSYTKESLSRIRHNTNDLASERVRAAFRRAQTAAKTSRNGTTDSNTDADANVDNEKTQLSPDVGEDLVEIQTLTVDEELKIVEWGCQKIMDMGEAMNPRIPTAIVATAIQYLRRFYLTNSPMTYHPKQIMMCALYLATKSDHFYISLPRFISELANVSEDDVKAPEFLLLQGLRFTLDVRHPMKGLQGGHIEMNEMAEEGLIRGIKGERRDREKRIGAAADQAKELLATAAQMTDAYFLFTPAQIWLGAVMVADRELVERYLDAKIDGLRKLPSGMLSVNDAEEEKAREAFKTKLLATISSCASLLEDYKSPDNDAASRKEMKRIGKKLTVCQNPEKVDIVAVARAKAAEKREGDASDKEAKAKKRRLEREKSARDADVFGPDLRDSK</sequence>
<protein>
    <recommendedName>
        <fullName evidence="4">Cyclin-like domain-containing protein</fullName>
    </recommendedName>
</protein>
<accession>A0A438N6Q5</accession>
<comment type="caution">
    <text evidence="5">The sequence shown here is derived from an EMBL/GenBank/DDBJ whole genome shotgun (WGS) entry which is preliminary data.</text>
</comment>
<feature type="compositionally biased region" description="Polar residues" evidence="3">
    <location>
        <begin position="48"/>
        <end position="63"/>
    </location>
</feature>
<keyword evidence="2" id="KW-0195">Cyclin</keyword>
<evidence type="ECO:0000313" key="6">
    <source>
        <dbReference type="Proteomes" id="UP000288859"/>
    </source>
</evidence>
<dbReference type="OrthoDB" id="340962at2759"/>
<evidence type="ECO:0000256" key="3">
    <source>
        <dbReference type="SAM" id="MobiDB-lite"/>
    </source>
</evidence>
<organism evidence="5 6">
    <name type="scientific">Exophiala mesophila</name>
    <name type="common">Black yeast-like fungus</name>
    <dbReference type="NCBI Taxonomy" id="212818"/>
    <lineage>
        <taxon>Eukaryota</taxon>
        <taxon>Fungi</taxon>
        <taxon>Dikarya</taxon>
        <taxon>Ascomycota</taxon>
        <taxon>Pezizomycotina</taxon>
        <taxon>Eurotiomycetes</taxon>
        <taxon>Chaetothyriomycetidae</taxon>
        <taxon>Chaetothyriales</taxon>
        <taxon>Herpotrichiellaceae</taxon>
        <taxon>Exophiala</taxon>
    </lineage>
</organism>
<dbReference type="CDD" id="cd20524">
    <property type="entry name" value="CYCLIN_CCNH_rpt1"/>
    <property type="match status" value="1"/>
</dbReference>
<feature type="domain" description="Cyclin-like" evidence="4">
    <location>
        <begin position="102"/>
        <end position="186"/>
    </location>
</feature>
<evidence type="ECO:0000256" key="2">
    <source>
        <dbReference type="ARBA" id="ARBA00023127"/>
    </source>
</evidence>
<dbReference type="SUPFAM" id="SSF47954">
    <property type="entry name" value="Cyclin-like"/>
    <property type="match status" value="2"/>
</dbReference>
<dbReference type="AlphaFoldDB" id="A0A438N6Q5"/>